<gene>
    <name evidence="2" type="ORF">J2W56_002894</name>
</gene>
<dbReference type="PANTHER" id="PTHR43283">
    <property type="entry name" value="BETA-LACTAMASE-RELATED"/>
    <property type="match status" value="1"/>
</dbReference>
<dbReference type="RefSeq" id="WP_310402123.1">
    <property type="nucleotide sequence ID" value="NZ_JAVDWW010000004.1"/>
</dbReference>
<dbReference type="InterPro" id="IPR001466">
    <property type="entry name" value="Beta-lactam-related"/>
</dbReference>
<organism evidence="2 3">
    <name type="scientific">Nocardia kruczakiae</name>
    <dbReference type="NCBI Taxonomy" id="261477"/>
    <lineage>
        <taxon>Bacteria</taxon>
        <taxon>Bacillati</taxon>
        <taxon>Actinomycetota</taxon>
        <taxon>Actinomycetes</taxon>
        <taxon>Mycobacteriales</taxon>
        <taxon>Nocardiaceae</taxon>
        <taxon>Nocardia</taxon>
    </lineage>
</organism>
<accession>A0ABU1XF32</accession>
<dbReference type="Proteomes" id="UP001251217">
    <property type="component" value="Unassembled WGS sequence"/>
</dbReference>
<evidence type="ECO:0000259" key="1">
    <source>
        <dbReference type="Pfam" id="PF00144"/>
    </source>
</evidence>
<dbReference type="InterPro" id="IPR012338">
    <property type="entry name" value="Beta-lactam/transpept-like"/>
</dbReference>
<sequence length="414" mass="44164">MSTVAPMVSVPADPDTVTAVGPEDDPTAVGLRPGDVEAVWESVRAWYRLGTTPAIQICLRRHGAIVLNRAIGHGWGNAPGDGPDVERTPITVDSPFCGFSTAKGVAATVMAMLIEQGAFAPEDRVCDYIPEFAARGKGRITIADVLSHSAGVPFMPAGYRGFDAVVDEELAVRALIELRPSWPPRRFRVYHALTSGLILRLLVQRATGKRMRDHLAERVLNPLGFRWTTFGVAPEDVDRVVPSVRTGPRPSRAFSMVAGKALGGGMSASTSAESVRAFLTAELPSGNLVTTASELSRFYEILCRGGELDGVRILSPDTLRGAIAPAPRIPGIAGRVSRAGFELGGRRSKFGAHTETHFGRSGLTTQYGWADLDRGLSGAILTSGKSTVDTERPWQLCAQISAVVPHSPIARPQG</sequence>
<protein>
    <submittedName>
        <fullName evidence="2">CubicO group peptidase (Beta-lactamase class C family)</fullName>
    </submittedName>
</protein>
<dbReference type="PANTHER" id="PTHR43283:SF3">
    <property type="entry name" value="BETA-LACTAMASE FAMILY PROTEIN (AFU_ORTHOLOGUE AFUA_5G07500)"/>
    <property type="match status" value="1"/>
</dbReference>
<dbReference type="EMBL" id="JAVDWW010000004">
    <property type="protein sequence ID" value="MDR7169153.1"/>
    <property type="molecule type" value="Genomic_DNA"/>
</dbReference>
<comment type="caution">
    <text evidence="2">The sequence shown here is derived from an EMBL/GenBank/DDBJ whole genome shotgun (WGS) entry which is preliminary data.</text>
</comment>
<dbReference type="Gene3D" id="3.40.710.10">
    <property type="entry name" value="DD-peptidase/beta-lactamase superfamily"/>
    <property type="match status" value="1"/>
</dbReference>
<dbReference type="SUPFAM" id="SSF56601">
    <property type="entry name" value="beta-lactamase/transpeptidase-like"/>
    <property type="match status" value="1"/>
</dbReference>
<evidence type="ECO:0000313" key="2">
    <source>
        <dbReference type="EMBL" id="MDR7169153.1"/>
    </source>
</evidence>
<reference evidence="2 3" key="1">
    <citation type="submission" date="2023-07" db="EMBL/GenBank/DDBJ databases">
        <title>Sorghum-associated microbial communities from plants grown in Nebraska, USA.</title>
        <authorList>
            <person name="Schachtman D."/>
        </authorList>
    </citation>
    <scope>NUCLEOTIDE SEQUENCE [LARGE SCALE GENOMIC DNA]</scope>
    <source>
        <strain evidence="2 3">4272</strain>
    </source>
</reference>
<dbReference type="Pfam" id="PF00144">
    <property type="entry name" value="Beta-lactamase"/>
    <property type="match status" value="1"/>
</dbReference>
<evidence type="ECO:0000313" key="3">
    <source>
        <dbReference type="Proteomes" id="UP001251217"/>
    </source>
</evidence>
<name>A0ABU1XF32_9NOCA</name>
<keyword evidence="3" id="KW-1185">Reference proteome</keyword>
<dbReference type="InterPro" id="IPR050789">
    <property type="entry name" value="Diverse_Enzym_Activities"/>
</dbReference>
<proteinExistence type="predicted"/>
<feature type="domain" description="Beta-lactamase-related" evidence="1">
    <location>
        <begin position="52"/>
        <end position="390"/>
    </location>
</feature>